<dbReference type="EMBL" id="VMNK01000003">
    <property type="protein sequence ID" value="TVO58827.1"/>
    <property type="molecule type" value="Genomic_DNA"/>
</dbReference>
<dbReference type="SMART" id="SM00342">
    <property type="entry name" value="HTH_ARAC"/>
    <property type="match status" value="1"/>
</dbReference>
<dbReference type="GO" id="GO:0043565">
    <property type="term" value="F:sequence-specific DNA binding"/>
    <property type="evidence" value="ECO:0007669"/>
    <property type="project" value="InterPro"/>
</dbReference>
<dbReference type="RefSeq" id="WP_144308348.1">
    <property type="nucleotide sequence ID" value="NZ_VMNK01000003.1"/>
</dbReference>
<evidence type="ECO:0000313" key="6">
    <source>
        <dbReference type="Proteomes" id="UP000319502"/>
    </source>
</evidence>
<evidence type="ECO:0000259" key="4">
    <source>
        <dbReference type="PROSITE" id="PS01124"/>
    </source>
</evidence>
<dbReference type="Proteomes" id="UP000319502">
    <property type="component" value="Unassembled WGS sequence"/>
</dbReference>
<dbReference type="InterPro" id="IPR009057">
    <property type="entry name" value="Homeodomain-like_sf"/>
</dbReference>
<evidence type="ECO:0000256" key="2">
    <source>
        <dbReference type="ARBA" id="ARBA00023125"/>
    </source>
</evidence>
<feature type="domain" description="HTH araC/xylS-type" evidence="4">
    <location>
        <begin position="201"/>
        <end position="302"/>
    </location>
</feature>
<keyword evidence="3" id="KW-0804">Transcription</keyword>
<accession>A0A557R0Y7</accession>
<keyword evidence="2" id="KW-0238">DNA-binding</keyword>
<dbReference type="OrthoDB" id="9783876at2"/>
<dbReference type="Pfam" id="PF12852">
    <property type="entry name" value="Cupin_6"/>
    <property type="match status" value="1"/>
</dbReference>
<evidence type="ECO:0000256" key="1">
    <source>
        <dbReference type="ARBA" id="ARBA00023015"/>
    </source>
</evidence>
<organism evidence="5 6">
    <name type="scientific">Denitromonas halophila</name>
    <dbReference type="NCBI Taxonomy" id="1629404"/>
    <lineage>
        <taxon>Bacteria</taxon>
        <taxon>Pseudomonadati</taxon>
        <taxon>Pseudomonadota</taxon>
        <taxon>Betaproteobacteria</taxon>
        <taxon>Rhodocyclales</taxon>
        <taxon>Zoogloeaceae</taxon>
        <taxon>Denitromonas</taxon>
    </lineage>
</organism>
<comment type="caution">
    <text evidence="5">The sequence shown here is derived from an EMBL/GenBank/DDBJ whole genome shotgun (WGS) entry which is preliminary data.</text>
</comment>
<reference evidence="5 6" key="1">
    <citation type="submission" date="2019-07" db="EMBL/GenBank/DDBJ databases">
        <title>The pathways for chlorine oxyanion respiration interact through the shared metabolite chlorate.</title>
        <authorList>
            <person name="Barnum T.P."/>
            <person name="Cheng Y."/>
            <person name="Hill K.A."/>
            <person name="Lucas L.N."/>
            <person name="Carlson H.K."/>
            <person name="Coates J.D."/>
        </authorList>
    </citation>
    <scope>NUCLEOTIDE SEQUENCE [LARGE SCALE GENOMIC DNA]</scope>
    <source>
        <strain evidence="5 6">SFB-3</strain>
    </source>
</reference>
<dbReference type="InterPro" id="IPR020449">
    <property type="entry name" value="Tscrpt_reg_AraC-type_HTH"/>
</dbReference>
<sequence length="303" mass="33826">MDCLQPERRDTPIDALLRRLAPRVEVSFRGQMCNQWHVDTSGQGRMTFHIVGHGRTWLHLPDKAPRALGAGDILILPWDSAHLLAHRSDISPRFGHTEISEMISLAAPSAGTALICGYLDVDPATCRLLRGTLPNALVIQANEEPLASLTQLLFQEAARDTPNTDPLLKRLAETLLLFVLREGMTRHPTPATGLSAALTHPRLHPALDAMLAEPEYPWTVAELAEKAHLSRSGFAQRFREALGRGPIDLLTEWRMLHARHLLNEERICVPEVAERCGYRSEAAFARAFKRIMGYGPGEARRRE</sequence>
<keyword evidence="6" id="KW-1185">Reference proteome</keyword>
<keyword evidence="1" id="KW-0805">Transcription regulation</keyword>
<dbReference type="Gene3D" id="1.10.10.60">
    <property type="entry name" value="Homeodomain-like"/>
    <property type="match status" value="1"/>
</dbReference>
<dbReference type="Pfam" id="PF12833">
    <property type="entry name" value="HTH_18"/>
    <property type="match status" value="1"/>
</dbReference>
<dbReference type="PANTHER" id="PTHR46796">
    <property type="entry name" value="HTH-TYPE TRANSCRIPTIONAL ACTIVATOR RHAS-RELATED"/>
    <property type="match status" value="1"/>
</dbReference>
<gene>
    <name evidence="5" type="ORF">FHP91_03960</name>
</gene>
<dbReference type="InterPro" id="IPR050204">
    <property type="entry name" value="AraC_XylS_family_regulators"/>
</dbReference>
<dbReference type="InterPro" id="IPR032783">
    <property type="entry name" value="AraC_lig"/>
</dbReference>
<dbReference type="GO" id="GO:0003700">
    <property type="term" value="F:DNA-binding transcription factor activity"/>
    <property type="evidence" value="ECO:0007669"/>
    <property type="project" value="InterPro"/>
</dbReference>
<dbReference type="PRINTS" id="PR00032">
    <property type="entry name" value="HTHARAC"/>
</dbReference>
<dbReference type="InterPro" id="IPR018060">
    <property type="entry name" value="HTH_AraC"/>
</dbReference>
<dbReference type="PROSITE" id="PS01124">
    <property type="entry name" value="HTH_ARAC_FAMILY_2"/>
    <property type="match status" value="1"/>
</dbReference>
<dbReference type="SUPFAM" id="SSF46689">
    <property type="entry name" value="Homeodomain-like"/>
    <property type="match status" value="2"/>
</dbReference>
<name>A0A557R0Y7_9RHOO</name>
<dbReference type="PANTHER" id="PTHR46796:SF7">
    <property type="entry name" value="ARAC FAMILY TRANSCRIPTIONAL REGULATOR"/>
    <property type="match status" value="1"/>
</dbReference>
<dbReference type="AlphaFoldDB" id="A0A557R0Y7"/>
<proteinExistence type="predicted"/>
<protein>
    <submittedName>
        <fullName evidence="5">AraC family transcriptional regulator</fullName>
    </submittedName>
</protein>
<evidence type="ECO:0000313" key="5">
    <source>
        <dbReference type="EMBL" id="TVO58827.1"/>
    </source>
</evidence>
<evidence type="ECO:0000256" key="3">
    <source>
        <dbReference type="ARBA" id="ARBA00023163"/>
    </source>
</evidence>